<evidence type="ECO:0008006" key="5">
    <source>
        <dbReference type="Google" id="ProtNLM"/>
    </source>
</evidence>
<dbReference type="Proteomes" id="UP000233837">
    <property type="component" value="Unassembled WGS sequence"/>
</dbReference>
<name>A0A2I0VXR6_9ASPA</name>
<sequence>MEMVKQDNRRLLSAKVEHLEKEVSELHQVLTDKQEQERAMIQALMKMEKEQKVAEDARISAEQGAAAKKYEAHVLQEKYEEAMNELAQMEKRAVMAETLLEATVQYQSDQVKAQQQKLHSPRTPRTCEDSLARRGLLSRPFGLGWLHKNKSKPNDAEDSKELKLPNNGELKVSTSHEDAMATKFSGSPN</sequence>
<feature type="compositionally biased region" description="Basic and acidic residues" evidence="2">
    <location>
        <begin position="152"/>
        <end position="163"/>
    </location>
</feature>
<keyword evidence="1" id="KW-0175">Coiled coil</keyword>
<feature type="coiled-coil region" evidence="1">
    <location>
        <begin position="65"/>
        <end position="99"/>
    </location>
</feature>
<evidence type="ECO:0000313" key="3">
    <source>
        <dbReference type="EMBL" id="PKU68200.1"/>
    </source>
</evidence>
<keyword evidence="4" id="KW-1185">Reference proteome</keyword>
<feature type="coiled-coil region" evidence="1">
    <location>
        <begin position="9"/>
        <end position="36"/>
    </location>
</feature>
<evidence type="ECO:0000256" key="2">
    <source>
        <dbReference type="SAM" id="MobiDB-lite"/>
    </source>
</evidence>
<reference evidence="3 4" key="2">
    <citation type="journal article" date="2017" name="Nature">
        <title>The Apostasia genome and the evolution of orchids.</title>
        <authorList>
            <person name="Zhang G.Q."/>
            <person name="Liu K.W."/>
            <person name="Li Z."/>
            <person name="Lohaus R."/>
            <person name="Hsiao Y.Y."/>
            <person name="Niu S.C."/>
            <person name="Wang J.Y."/>
            <person name="Lin Y.C."/>
            <person name="Xu Q."/>
            <person name="Chen L.J."/>
            <person name="Yoshida K."/>
            <person name="Fujiwara S."/>
            <person name="Wang Z.W."/>
            <person name="Zhang Y.Q."/>
            <person name="Mitsuda N."/>
            <person name="Wang M."/>
            <person name="Liu G.H."/>
            <person name="Pecoraro L."/>
            <person name="Huang H.X."/>
            <person name="Xiao X.J."/>
            <person name="Lin M."/>
            <person name="Wu X.Y."/>
            <person name="Wu W.L."/>
            <person name="Chen Y.Y."/>
            <person name="Chang S.B."/>
            <person name="Sakamoto S."/>
            <person name="Ohme-Takagi M."/>
            <person name="Yagi M."/>
            <person name="Zeng S.J."/>
            <person name="Shen C.Y."/>
            <person name="Yeh C.M."/>
            <person name="Luo Y.B."/>
            <person name="Tsai W.C."/>
            <person name="Van de Peer Y."/>
            <person name="Liu Z.J."/>
        </authorList>
    </citation>
    <scope>NUCLEOTIDE SEQUENCE [LARGE SCALE GENOMIC DNA]</scope>
    <source>
        <tissue evidence="3">The whole plant</tissue>
    </source>
</reference>
<feature type="region of interest" description="Disordered" evidence="2">
    <location>
        <begin position="112"/>
        <end position="189"/>
    </location>
</feature>
<accession>A0A2I0VXR6</accession>
<evidence type="ECO:0000313" key="4">
    <source>
        <dbReference type="Proteomes" id="UP000233837"/>
    </source>
</evidence>
<dbReference type="STRING" id="906689.A0A2I0VXR6"/>
<organism evidence="3 4">
    <name type="scientific">Dendrobium catenatum</name>
    <dbReference type="NCBI Taxonomy" id="906689"/>
    <lineage>
        <taxon>Eukaryota</taxon>
        <taxon>Viridiplantae</taxon>
        <taxon>Streptophyta</taxon>
        <taxon>Embryophyta</taxon>
        <taxon>Tracheophyta</taxon>
        <taxon>Spermatophyta</taxon>
        <taxon>Magnoliopsida</taxon>
        <taxon>Liliopsida</taxon>
        <taxon>Asparagales</taxon>
        <taxon>Orchidaceae</taxon>
        <taxon>Epidendroideae</taxon>
        <taxon>Malaxideae</taxon>
        <taxon>Dendrobiinae</taxon>
        <taxon>Dendrobium</taxon>
    </lineage>
</organism>
<reference evidence="3 4" key="1">
    <citation type="journal article" date="2016" name="Sci. Rep.">
        <title>The Dendrobium catenatum Lindl. genome sequence provides insights into polysaccharide synthase, floral development and adaptive evolution.</title>
        <authorList>
            <person name="Zhang G.Q."/>
            <person name="Xu Q."/>
            <person name="Bian C."/>
            <person name="Tsai W.C."/>
            <person name="Yeh C.M."/>
            <person name="Liu K.W."/>
            <person name="Yoshida K."/>
            <person name="Zhang L.S."/>
            <person name="Chang S.B."/>
            <person name="Chen F."/>
            <person name="Shi Y."/>
            <person name="Su Y.Y."/>
            <person name="Zhang Y.Q."/>
            <person name="Chen L.J."/>
            <person name="Yin Y."/>
            <person name="Lin M."/>
            <person name="Huang H."/>
            <person name="Deng H."/>
            <person name="Wang Z.W."/>
            <person name="Zhu S.L."/>
            <person name="Zhao X."/>
            <person name="Deng C."/>
            <person name="Niu S.C."/>
            <person name="Huang J."/>
            <person name="Wang M."/>
            <person name="Liu G.H."/>
            <person name="Yang H.J."/>
            <person name="Xiao X.J."/>
            <person name="Hsiao Y.Y."/>
            <person name="Wu W.L."/>
            <person name="Chen Y.Y."/>
            <person name="Mitsuda N."/>
            <person name="Ohme-Takagi M."/>
            <person name="Luo Y.B."/>
            <person name="Van de Peer Y."/>
            <person name="Liu Z.J."/>
        </authorList>
    </citation>
    <scope>NUCLEOTIDE SEQUENCE [LARGE SCALE GENOMIC DNA]</scope>
    <source>
        <tissue evidence="3">The whole plant</tissue>
    </source>
</reference>
<gene>
    <name evidence="3" type="ORF">MA16_Dca012869</name>
</gene>
<evidence type="ECO:0000256" key="1">
    <source>
        <dbReference type="SAM" id="Coils"/>
    </source>
</evidence>
<dbReference type="AlphaFoldDB" id="A0A2I0VXR6"/>
<protein>
    <recommendedName>
        <fullName evidence="5">Ypt/Rab-GAP domain of gyp1p superfamily protein</fullName>
    </recommendedName>
</protein>
<dbReference type="EMBL" id="KZ503118">
    <property type="protein sequence ID" value="PKU68200.1"/>
    <property type="molecule type" value="Genomic_DNA"/>
</dbReference>
<proteinExistence type="predicted"/>